<feature type="non-terminal residue" evidence="2">
    <location>
        <position position="1"/>
    </location>
</feature>
<proteinExistence type="predicted"/>
<evidence type="ECO:0000313" key="3">
    <source>
        <dbReference type="Proteomes" id="UP001597083"/>
    </source>
</evidence>
<name>A0ABW3CTS6_9ACTN</name>
<evidence type="ECO:0000313" key="2">
    <source>
        <dbReference type="EMBL" id="MFD0856984.1"/>
    </source>
</evidence>
<keyword evidence="1" id="KW-0472">Membrane</keyword>
<evidence type="ECO:0000256" key="1">
    <source>
        <dbReference type="SAM" id="Phobius"/>
    </source>
</evidence>
<keyword evidence="3" id="KW-1185">Reference proteome</keyword>
<gene>
    <name evidence="2" type="ORF">ACFQ07_32435</name>
</gene>
<keyword evidence="1" id="KW-1133">Transmembrane helix</keyword>
<feature type="transmembrane region" description="Helical" evidence="1">
    <location>
        <begin position="62"/>
        <end position="84"/>
    </location>
</feature>
<protein>
    <submittedName>
        <fullName evidence="2">MFS transporter</fullName>
    </submittedName>
</protein>
<reference evidence="3" key="1">
    <citation type="journal article" date="2019" name="Int. J. Syst. Evol. Microbiol.">
        <title>The Global Catalogue of Microorganisms (GCM) 10K type strain sequencing project: providing services to taxonomists for standard genome sequencing and annotation.</title>
        <authorList>
            <consortium name="The Broad Institute Genomics Platform"/>
            <consortium name="The Broad Institute Genome Sequencing Center for Infectious Disease"/>
            <person name="Wu L."/>
            <person name="Ma J."/>
        </authorList>
    </citation>
    <scope>NUCLEOTIDE SEQUENCE [LARGE SCALE GENOMIC DNA]</scope>
    <source>
        <strain evidence="3">JCM 31696</strain>
    </source>
</reference>
<sequence length="133" mass="14039">WGRLRTMQRAYAVAALALTGVVLVPGPALYGFIAVLAIALYVPFSLHITLGQDYLPNRVGTASGVTLGLAVSIGGLFAPALGALADATSLHTMLTTLLVFPTVAWLLSRRLDEPTRLESQQQEAEAKGQALQP</sequence>
<dbReference type="SUPFAM" id="SSF103473">
    <property type="entry name" value="MFS general substrate transporter"/>
    <property type="match status" value="1"/>
</dbReference>
<dbReference type="Proteomes" id="UP001597083">
    <property type="component" value="Unassembled WGS sequence"/>
</dbReference>
<dbReference type="Gene3D" id="1.20.1250.20">
    <property type="entry name" value="MFS general substrate transporter like domains"/>
    <property type="match status" value="1"/>
</dbReference>
<accession>A0ABW3CTS6</accession>
<dbReference type="PANTHER" id="PTHR43129">
    <property type="entry name" value="FOSMIDOMYCIN RESISTANCE PROTEIN"/>
    <property type="match status" value="1"/>
</dbReference>
<feature type="transmembrane region" description="Helical" evidence="1">
    <location>
        <begin position="30"/>
        <end position="50"/>
    </location>
</feature>
<organism evidence="2 3">
    <name type="scientific">Actinomadura adrarensis</name>
    <dbReference type="NCBI Taxonomy" id="1819600"/>
    <lineage>
        <taxon>Bacteria</taxon>
        <taxon>Bacillati</taxon>
        <taxon>Actinomycetota</taxon>
        <taxon>Actinomycetes</taxon>
        <taxon>Streptosporangiales</taxon>
        <taxon>Thermomonosporaceae</taxon>
        <taxon>Actinomadura</taxon>
    </lineage>
</organism>
<dbReference type="EMBL" id="JBHTIR010004319">
    <property type="protein sequence ID" value="MFD0856984.1"/>
    <property type="molecule type" value="Genomic_DNA"/>
</dbReference>
<dbReference type="PANTHER" id="PTHR43129:SF1">
    <property type="entry name" value="FOSMIDOMYCIN RESISTANCE PROTEIN"/>
    <property type="match status" value="1"/>
</dbReference>
<comment type="caution">
    <text evidence="2">The sequence shown here is derived from an EMBL/GenBank/DDBJ whole genome shotgun (WGS) entry which is preliminary data.</text>
</comment>
<dbReference type="InterPro" id="IPR036259">
    <property type="entry name" value="MFS_trans_sf"/>
</dbReference>
<keyword evidence="1" id="KW-0812">Transmembrane</keyword>